<feature type="transmembrane region" description="Helical" evidence="5">
    <location>
        <begin position="42"/>
        <end position="64"/>
    </location>
</feature>
<organism evidence="6 7">
    <name type="scientific">Fusobacterium ulcerans 12-1B</name>
    <dbReference type="NCBI Taxonomy" id="457404"/>
    <lineage>
        <taxon>Bacteria</taxon>
        <taxon>Fusobacteriati</taxon>
        <taxon>Fusobacteriota</taxon>
        <taxon>Fusobacteriia</taxon>
        <taxon>Fusobacteriales</taxon>
        <taxon>Fusobacteriaceae</taxon>
        <taxon>Fusobacterium</taxon>
    </lineage>
</organism>
<evidence type="ECO:0000256" key="4">
    <source>
        <dbReference type="ARBA" id="ARBA00023136"/>
    </source>
</evidence>
<evidence type="ECO:0000256" key="1">
    <source>
        <dbReference type="ARBA" id="ARBA00004141"/>
    </source>
</evidence>
<dbReference type="AlphaFoldDB" id="H1PQ69"/>
<dbReference type="PANTHER" id="PTHR43424">
    <property type="entry name" value="LOCUS PUTATIVE PROTEIN 1-RELATED"/>
    <property type="match status" value="1"/>
</dbReference>
<dbReference type="Pfam" id="PF01943">
    <property type="entry name" value="Polysacc_synt"/>
    <property type="match status" value="1"/>
</dbReference>
<name>H1PQ69_9FUSO</name>
<dbReference type="GO" id="GO:0016020">
    <property type="term" value="C:membrane"/>
    <property type="evidence" value="ECO:0007669"/>
    <property type="project" value="UniProtKB-SubCell"/>
</dbReference>
<dbReference type="RefSeq" id="WP_008695903.1">
    <property type="nucleotide sequence ID" value="NZ_KE161007.1"/>
</dbReference>
<evidence type="ECO:0000313" key="7">
    <source>
        <dbReference type="Proteomes" id="UP000003233"/>
    </source>
</evidence>
<feature type="transmembrane region" description="Helical" evidence="5">
    <location>
        <begin position="414"/>
        <end position="431"/>
    </location>
</feature>
<gene>
    <name evidence="6" type="ORF">HMPREF0402_00562</name>
</gene>
<feature type="transmembrane region" description="Helical" evidence="5">
    <location>
        <begin position="250"/>
        <end position="269"/>
    </location>
</feature>
<feature type="transmembrane region" description="Helical" evidence="5">
    <location>
        <begin position="355"/>
        <end position="376"/>
    </location>
</feature>
<dbReference type="PATRIC" id="fig|457404.5.peg.693"/>
<feature type="transmembrane region" description="Helical" evidence="5">
    <location>
        <begin position="147"/>
        <end position="163"/>
    </location>
</feature>
<dbReference type="InterPro" id="IPR052556">
    <property type="entry name" value="PolySynth_Transporter"/>
</dbReference>
<feature type="transmembrane region" description="Helical" evidence="5">
    <location>
        <begin position="443"/>
        <end position="469"/>
    </location>
</feature>
<sequence>MGKSIIKNYIYNNILLIFNLAYPLITTIYINKIFSVKLIGEVSFSLSIVTIFISLSSLGIASYGTREIAKNRNSKEKMSKIFSELLFLNFISVIFFLIVYFSIIYLFPSLHQYLKIFIILSLNLFMSAFSLEWFYIGLEEYEYITKRSILTKIISFIFMVIFIKSEKDIYLYVIFLILGISLNGIFNIYNSRKYVEISFEKLELKKYINLLKYFYLQLIIACLYNGMDIVIIGLNSTTDQVAYYVRSKELVGVLIIIVLSFVNTISPRINNKVHDKKEYEELVNISFKVFCFLSFPFFIAIIILAKNVLYIIGGEKFLDAANIFRIMALLLVFDALAVFLNTNISVPNNKEKNTLYANIGAMIIFLFFSFLLTSNYGAIGNSFAKVLGIFIADIIMIVCIKKQKLYLKFFNKDIYKNIVASLVMGMGIRVIKNSNLGMITEFLISFFIGGLIYILGLFFMKETIVIKIIEKMKRIKKEYYSG</sequence>
<dbReference type="InterPro" id="IPR002797">
    <property type="entry name" value="Polysacc_synth"/>
</dbReference>
<feature type="transmembrane region" description="Helical" evidence="5">
    <location>
        <begin position="9"/>
        <end position="30"/>
    </location>
</feature>
<feature type="transmembrane region" description="Helical" evidence="5">
    <location>
        <begin position="169"/>
        <end position="189"/>
    </location>
</feature>
<evidence type="ECO:0000256" key="2">
    <source>
        <dbReference type="ARBA" id="ARBA00022692"/>
    </source>
</evidence>
<feature type="transmembrane region" description="Helical" evidence="5">
    <location>
        <begin position="113"/>
        <end position="135"/>
    </location>
</feature>
<feature type="transmembrane region" description="Helical" evidence="5">
    <location>
        <begin position="323"/>
        <end position="343"/>
    </location>
</feature>
<keyword evidence="7" id="KW-1185">Reference proteome</keyword>
<comment type="caution">
    <text evidence="6">The sequence shown here is derived from an EMBL/GenBank/DDBJ whole genome shotgun (WGS) entry which is preliminary data.</text>
</comment>
<keyword evidence="3 5" id="KW-1133">Transmembrane helix</keyword>
<proteinExistence type="predicted"/>
<reference evidence="6 7" key="1">
    <citation type="submission" date="2012-07" db="EMBL/GenBank/DDBJ databases">
        <title>The Genome Sequence of Fusobacterium ulcerans 12_1B.</title>
        <authorList>
            <consortium name="The Broad Institute Genome Sequencing Platform"/>
            <person name="Earl A."/>
            <person name="Ward D."/>
            <person name="Feldgarden M."/>
            <person name="Gevers D."/>
            <person name="Strauss J."/>
            <person name="Ambrose C.E."/>
            <person name="Allen-Vercoe E."/>
            <person name="Walker B."/>
            <person name="Young S.K."/>
            <person name="Zeng Q."/>
            <person name="Gargeya S."/>
            <person name="Fitzgerald M."/>
            <person name="Haas B."/>
            <person name="Abouelleil A."/>
            <person name="Alvarado L."/>
            <person name="Arachchi H.M."/>
            <person name="Berlin A.M."/>
            <person name="Chapman S.B."/>
            <person name="Goldberg J."/>
            <person name="Griggs A."/>
            <person name="Gujja S."/>
            <person name="Hansen M."/>
            <person name="Howarth C."/>
            <person name="Imamovic A."/>
            <person name="Larimer J."/>
            <person name="McCowen C."/>
            <person name="Montmayeur A."/>
            <person name="Murphy C."/>
            <person name="Neiman D."/>
            <person name="Pearson M."/>
            <person name="Priest M."/>
            <person name="Roberts A."/>
            <person name="Saif S."/>
            <person name="Shea T."/>
            <person name="Sisk P."/>
            <person name="Sykes S."/>
            <person name="Wortman J."/>
            <person name="Nusbaum C."/>
            <person name="Birren B."/>
        </authorList>
    </citation>
    <scope>NUCLEOTIDE SEQUENCE [LARGE SCALE GENOMIC DNA]</scope>
    <source>
        <strain evidence="6 7">12_1B</strain>
    </source>
</reference>
<feature type="transmembrane region" description="Helical" evidence="5">
    <location>
        <begin position="289"/>
        <end position="311"/>
    </location>
</feature>
<protein>
    <submittedName>
        <fullName evidence="6">Uncharacterized protein</fullName>
    </submittedName>
</protein>
<dbReference type="EMBL" id="AGWJ02000002">
    <property type="protein sequence ID" value="EHO83544.1"/>
    <property type="molecule type" value="Genomic_DNA"/>
</dbReference>
<evidence type="ECO:0000256" key="5">
    <source>
        <dbReference type="SAM" id="Phobius"/>
    </source>
</evidence>
<dbReference type="PANTHER" id="PTHR43424:SF1">
    <property type="entry name" value="LOCUS PUTATIVE PROTEIN 1-RELATED"/>
    <property type="match status" value="1"/>
</dbReference>
<keyword evidence="4 5" id="KW-0472">Membrane</keyword>
<keyword evidence="2 5" id="KW-0812">Transmembrane</keyword>
<evidence type="ECO:0000313" key="6">
    <source>
        <dbReference type="EMBL" id="EHO83544.1"/>
    </source>
</evidence>
<dbReference type="HOGENOM" id="CLU_022017_0_0_0"/>
<evidence type="ECO:0000256" key="3">
    <source>
        <dbReference type="ARBA" id="ARBA00022989"/>
    </source>
</evidence>
<feature type="transmembrane region" description="Helical" evidence="5">
    <location>
        <begin position="210"/>
        <end position="234"/>
    </location>
</feature>
<feature type="transmembrane region" description="Helical" evidence="5">
    <location>
        <begin position="85"/>
        <end position="107"/>
    </location>
</feature>
<dbReference type="BioCyc" id="FSP457404-HMP:GTSQ-563-MONOMER"/>
<comment type="subcellular location">
    <subcellularLocation>
        <location evidence="1">Membrane</location>
        <topology evidence="1">Multi-pass membrane protein</topology>
    </subcellularLocation>
</comment>
<accession>H1PQ69</accession>
<feature type="transmembrane region" description="Helical" evidence="5">
    <location>
        <begin position="382"/>
        <end position="402"/>
    </location>
</feature>
<dbReference type="Proteomes" id="UP000003233">
    <property type="component" value="Unassembled WGS sequence"/>
</dbReference>